<evidence type="ECO:0000313" key="2">
    <source>
        <dbReference type="EMBL" id="KAJ7609393.1"/>
    </source>
</evidence>
<dbReference type="AlphaFoldDB" id="A0AAD7B354"/>
<organism evidence="2 3">
    <name type="scientific">Roridomyces roridus</name>
    <dbReference type="NCBI Taxonomy" id="1738132"/>
    <lineage>
        <taxon>Eukaryota</taxon>
        <taxon>Fungi</taxon>
        <taxon>Dikarya</taxon>
        <taxon>Basidiomycota</taxon>
        <taxon>Agaricomycotina</taxon>
        <taxon>Agaricomycetes</taxon>
        <taxon>Agaricomycetidae</taxon>
        <taxon>Agaricales</taxon>
        <taxon>Marasmiineae</taxon>
        <taxon>Mycenaceae</taxon>
        <taxon>Roridomyces</taxon>
    </lineage>
</organism>
<dbReference type="EMBL" id="JARKIF010000040">
    <property type="protein sequence ID" value="KAJ7609393.1"/>
    <property type="molecule type" value="Genomic_DNA"/>
</dbReference>
<keyword evidence="3" id="KW-1185">Reference proteome</keyword>
<name>A0AAD7B354_9AGAR</name>
<gene>
    <name evidence="2" type="ORF">FB45DRAFT_944368</name>
</gene>
<accession>A0AAD7B354</accession>
<feature type="region of interest" description="Disordered" evidence="1">
    <location>
        <begin position="150"/>
        <end position="182"/>
    </location>
</feature>
<comment type="caution">
    <text evidence="2">The sequence shown here is derived from an EMBL/GenBank/DDBJ whole genome shotgun (WGS) entry which is preliminary data.</text>
</comment>
<feature type="region of interest" description="Disordered" evidence="1">
    <location>
        <begin position="1"/>
        <end position="33"/>
    </location>
</feature>
<sequence>MSDHHPAAIPIDDSEPLDGGDKPDDMNNDIDAGQEPLIDGTVEHYKGQARALNRTQRAVSRVLVIKHDVSALAIARELGWSENAIYKSLSNGYRDNLRKDPDEKHLPARFAMILKKFPEAKIKVMHSDLHGSPGERCSHHSLLRQPSAPHISARHRGPNAPPATSAARMSRSPSLTSVPSTSALTTDQRYLRDFVEEHISHESRDAIYQQLHDAGFTEEMLSRVASQVSNGKATELLKEACPTMKAVHRLLFLDALEKLPVYVA</sequence>
<proteinExistence type="predicted"/>
<dbReference type="Proteomes" id="UP001221142">
    <property type="component" value="Unassembled WGS sequence"/>
</dbReference>
<protein>
    <submittedName>
        <fullName evidence="2">Uncharacterized protein</fullName>
    </submittedName>
</protein>
<evidence type="ECO:0000256" key="1">
    <source>
        <dbReference type="SAM" id="MobiDB-lite"/>
    </source>
</evidence>
<evidence type="ECO:0000313" key="3">
    <source>
        <dbReference type="Proteomes" id="UP001221142"/>
    </source>
</evidence>
<feature type="compositionally biased region" description="Polar residues" evidence="1">
    <location>
        <begin position="171"/>
        <end position="182"/>
    </location>
</feature>
<reference evidence="2" key="1">
    <citation type="submission" date="2023-03" db="EMBL/GenBank/DDBJ databases">
        <title>Massive genome expansion in bonnet fungi (Mycena s.s.) driven by repeated elements and novel gene families across ecological guilds.</title>
        <authorList>
            <consortium name="Lawrence Berkeley National Laboratory"/>
            <person name="Harder C.B."/>
            <person name="Miyauchi S."/>
            <person name="Viragh M."/>
            <person name="Kuo A."/>
            <person name="Thoen E."/>
            <person name="Andreopoulos B."/>
            <person name="Lu D."/>
            <person name="Skrede I."/>
            <person name="Drula E."/>
            <person name="Henrissat B."/>
            <person name="Morin E."/>
            <person name="Kohler A."/>
            <person name="Barry K."/>
            <person name="LaButti K."/>
            <person name="Morin E."/>
            <person name="Salamov A."/>
            <person name="Lipzen A."/>
            <person name="Mereny Z."/>
            <person name="Hegedus B."/>
            <person name="Baldrian P."/>
            <person name="Stursova M."/>
            <person name="Weitz H."/>
            <person name="Taylor A."/>
            <person name="Grigoriev I.V."/>
            <person name="Nagy L.G."/>
            <person name="Martin F."/>
            <person name="Kauserud H."/>
        </authorList>
    </citation>
    <scope>NUCLEOTIDE SEQUENCE</scope>
    <source>
        <strain evidence="2">9284</strain>
    </source>
</reference>